<evidence type="ECO:0000313" key="4">
    <source>
        <dbReference type="EMBL" id="KIX02270.1"/>
    </source>
</evidence>
<dbReference type="AlphaFoldDB" id="A0A0D2J050"/>
<evidence type="ECO:0000256" key="2">
    <source>
        <dbReference type="SAM" id="Phobius"/>
    </source>
</evidence>
<dbReference type="PANTHER" id="PTHR39614:SF2">
    <property type="entry name" value="INTEGRAL MEMBRANE PROTEIN"/>
    <property type="match status" value="1"/>
</dbReference>
<dbReference type="Pfam" id="PF20684">
    <property type="entry name" value="Fung_rhodopsin"/>
    <property type="match status" value="1"/>
</dbReference>
<dbReference type="OrthoDB" id="3918601at2759"/>
<protein>
    <recommendedName>
        <fullName evidence="3">Rhodopsin domain-containing protein</fullName>
    </recommendedName>
</protein>
<dbReference type="RefSeq" id="XP_013269406.1">
    <property type="nucleotide sequence ID" value="XM_013413952.1"/>
</dbReference>
<name>A0A0D2J050_9EURO</name>
<dbReference type="EMBL" id="KN847480">
    <property type="protein sequence ID" value="KIX02270.1"/>
    <property type="molecule type" value="Genomic_DNA"/>
</dbReference>
<evidence type="ECO:0000259" key="3">
    <source>
        <dbReference type="Pfam" id="PF20684"/>
    </source>
</evidence>
<proteinExistence type="predicted"/>
<keyword evidence="2" id="KW-1133">Transmembrane helix</keyword>
<dbReference type="GeneID" id="25296280"/>
<feature type="compositionally biased region" description="Polar residues" evidence="1">
    <location>
        <begin position="248"/>
        <end position="263"/>
    </location>
</feature>
<feature type="transmembrane region" description="Helical" evidence="2">
    <location>
        <begin position="143"/>
        <end position="163"/>
    </location>
</feature>
<sequence>MLHIAATFWAINHGYGLPLREIEEAHVGIVEKALFASQLSYVGSLGLTRMSTAFFIEHLTRYRVQVRLSYILAAVSGVWTTASILVIALRPDIAHPWATLDGAEVLYVRWIAVETTGLAVEVVLWMLSVSLVWGLQMKIQKRVLILVAFGCRLLLIPVVAIRLRYLSPDENHDPTFTSILAHILTEGALEYALISTSITSLKPFLKPFHTGAIVNTVGGSGSGLYSGSHSATQGIYMLSSIARDKKGNGQTTTATVHSGNSDSGPPPRSKLYVGNISEGTTTVSSQPDPHRDDTESAGSNSSGQMIIRTTKEWAVRYENRV</sequence>
<keyword evidence="5" id="KW-1185">Reference proteome</keyword>
<feature type="region of interest" description="Disordered" evidence="1">
    <location>
        <begin position="246"/>
        <end position="307"/>
    </location>
</feature>
<evidence type="ECO:0000256" key="1">
    <source>
        <dbReference type="SAM" id="MobiDB-lite"/>
    </source>
</evidence>
<dbReference type="PANTHER" id="PTHR39614">
    <property type="entry name" value="INTEGRAL MEMBRANE PROTEIN"/>
    <property type="match status" value="1"/>
</dbReference>
<reference evidence="4 5" key="1">
    <citation type="submission" date="2015-01" db="EMBL/GenBank/DDBJ databases">
        <title>The Genome Sequence of Rhinocladiella mackenzie CBS 650.93.</title>
        <authorList>
            <consortium name="The Broad Institute Genomics Platform"/>
            <person name="Cuomo C."/>
            <person name="de Hoog S."/>
            <person name="Gorbushina A."/>
            <person name="Stielow B."/>
            <person name="Teixiera M."/>
            <person name="Abouelleil A."/>
            <person name="Chapman S.B."/>
            <person name="Priest M."/>
            <person name="Young S.K."/>
            <person name="Wortman J."/>
            <person name="Nusbaum C."/>
            <person name="Birren B."/>
        </authorList>
    </citation>
    <scope>NUCLEOTIDE SEQUENCE [LARGE SCALE GENOMIC DNA]</scope>
    <source>
        <strain evidence="4 5">CBS 650.93</strain>
    </source>
</reference>
<dbReference type="VEuPathDB" id="FungiDB:Z518_08209"/>
<organism evidence="4 5">
    <name type="scientific">Rhinocladiella mackenziei CBS 650.93</name>
    <dbReference type="NCBI Taxonomy" id="1442369"/>
    <lineage>
        <taxon>Eukaryota</taxon>
        <taxon>Fungi</taxon>
        <taxon>Dikarya</taxon>
        <taxon>Ascomycota</taxon>
        <taxon>Pezizomycotina</taxon>
        <taxon>Eurotiomycetes</taxon>
        <taxon>Chaetothyriomycetidae</taxon>
        <taxon>Chaetothyriales</taxon>
        <taxon>Herpotrichiellaceae</taxon>
        <taxon>Rhinocladiella</taxon>
    </lineage>
</organism>
<dbReference type="Proteomes" id="UP000053617">
    <property type="component" value="Unassembled WGS sequence"/>
</dbReference>
<evidence type="ECO:0000313" key="5">
    <source>
        <dbReference type="Proteomes" id="UP000053617"/>
    </source>
</evidence>
<dbReference type="HOGENOM" id="CLU_036632_4_0_1"/>
<keyword evidence="2" id="KW-0472">Membrane</keyword>
<dbReference type="InterPro" id="IPR049326">
    <property type="entry name" value="Rhodopsin_dom_fungi"/>
</dbReference>
<feature type="transmembrane region" description="Helical" evidence="2">
    <location>
        <begin position="110"/>
        <end position="131"/>
    </location>
</feature>
<feature type="domain" description="Rhodopsin" evidence="3">
    <location>
        <begin position="5"/>
        <end position="206"/>
    </location>
</feature>
<gene>
    <name evidence="4" type="ORF">Z518_08209</name>
</gene>
<keyword evidence="2" id="KW-0812">Transmembrane</keyword>
<accession>A0A0D2J050</accession>
<feature type="transmembrane region" description="Helical" evidence="2">
    <location>
        <begin position="68"/>
        <end position="90"/>
    </location>
</feature>
<feature type="compositionally biased region" description="Polar residues" evidence="1">
    <location>
        <begin position="277"/>
        <end position="287"/>
    </location>
</feature>